<feature type="transmembrane region" description="Helical" evidence="5">
    <location>
        <begin position="58"/>
        <end position="80"/>
    </location>
</feature>
<dbReference type="GO" id="GO:0005262">
    <property type="term" value="F:calcium channel activity"/>
    <property type="evidence" value="ECO:0007669"/>
    <property type="project" value="TreeGrafter"/>
</dbReference>
<evidence type="ECO:0000256" key="5">
    <source>
        <dbReference type="SAM" id="Phobius"/>
    </source>
</evidence>
<evidence type="ECO:0000259" key="6">
    <source>
        <dbReference type="Pfam" id="PF01699"/>
    </source>
</evidence>
<dbReference type="GO" id="GO:0008273">
    <property type="term" value="F:calcium, potassium:sodium antiporter activity"/>
    <property type="evidence" value="ECO:0007669"/>
    <property type="project" value="TreeGrafter"/>
</dbReference>
<dbReference type="EMBL" id="FOYN01000002">
    <property type="protein sequence ID" value="SFR39620.1"/>
    <property type="molecule type" value="Genomic_DNA"/>
</dbReference>
<proteinExistence type="predicted"/>
<feature type="domain" description="Sodium/calcium exchanger membrane region" evidence="6">
    <location>
        <begin position="68"/>
        <end position="206"/>
    </location>
</feature>
<dbReference type="GO" id="GO:0005886">
    <property type="term" value="C:plasma membrane"/>
    <property type="evidence" value="ECO:0007669"/>
    <property type="project" value="TreeGrafter"/>
</dbReference>
<comment type="subcellular location">
    <subcellularLocation>
        <location evidence="1">Membrane</location>
        <topology evidence="1">Multi-pass membrane protein</topology>
    </subcellularLocation>
</comment>
<sequence>MLVFGALAFAIGVKHGGFRGLHASSRSPNRASSRSVERRRRVRSGITVLLKYAREPGFVLPGSPLVELLLIAGGVALLYAGAELLVAGASDLALAVGLKASTVGVTVVAFATTAPELFVSLLGAVTVSTDIGLGAIVGSNVANIGLVLGISAIIRPLDISDTVLRRHVPFMVLAALLLVGLGWDGRVGLLDGLVLLAALVAFTAAVLRRVQQNQSAISETERDEMPDASARDVAVVAVGIAVLVLGSRWLIDGGKSLLSAAGFSDLFIGLTVLALGTSLPELAASVVAAVRGEAEFSVGNVVGSNIYNILAVIGIVAVVTPIGVARSVRGFEFPALLVFTAVAVGMMLYGDRVTRVDGAVLTVGYGVFVYLLLP</sequence>
<feature type="transmembrane region" description="Helical" evidence="5">
    <location>
        <begin position="356"/>
        <end position="373"/>
    </location>
</feature>
<organism evidence="7 8">
    <name type="scientific">Halorubrum sodomense</name>
    <dbReference type="NCBI Taxonomy" id="35743"/>
    <lineage>
        <taxon>Archaea</taxon>
        <taxon>Methanobacteriati</taxon>
        <taxon>Methanobacteriota</taxon>
        <taxon>Stenosarchaea group</taxon>
        <taxon>Halobacteria</taxon>
        <taxon>Halobacteriales</taxon>
        <taxon>Haloferacaceae</taxon>
        <taxon>Halorubrum</taxon>
    </lineage>
</organism>
<dbReference type="InterPro" id="IPR044880">
    <property type="entry name" value="NCX_ion-bd_dom_sf"/>
</dbReference>
<feature type="transmembrane region" description="Helical" evidence="5">
    <location>
        <begin position="302"/>
        <end position="325"/>
    </location>
</feature>
<dbReference type="Proteomes" id="UP000198932">
    <property type="component" value="Unassembled WGS sequence"/>
</dbReference>
<dbReference type="InterPro" id="IPR004837">
    <property type="entry name" value="NaCa_Exmemb"/>
</dbReference>
<dbReference type="Pfam" id="PF01699">
    <property type="entry name" value="Na_Ca_ex"/>
    <property type="match status" value="2"/>
</dbReference>
<gene>
    <name evidence="7" type="ORF">SAMN04487937_1842</name>
</gene>
<reference evidence="8" key="1">
    <citation type="submission" date="2016-10" db="EMBL/GenBank/DDBJ databases">
        <authorList>
            <person name="Varghese N."/>
            <person name="Submissions S."/>
        </authorList>
    </citation>
    <scope>NUCLEOTIDE SEQUENCE [LARGE SCALE GENOMIC DNA]</scope>
    <source>
        <strain evidence="8">RD 26</strain>
    </source>
</reference>
<feature type="transmembrane region" description="Helical" evidence="5">
    <location>
        <begin position="166"/>
        <end position="183"/>
    </location>
</feature>
<dbReference type="InterPro" id="IPR004481">
    <property type="entry name" value="K/Na/Ca-exchanger"/>
</dbReference>
<dbReference type="Gene3D" id="1.20.1420.30">
    <property type="entry name" value="NCX, central ion-binding region"/>
    <property type="match status" value="1"/>
</dbReference>
<evidence type="ECO:0000256" key="4">
    <source>
        <dbReference type="ARBA" id="ARBA00023136"/>
    </source>
</evidence>
<evidence type="ECO:0000256" key="2">
    <source>
        <dbReference type="ARBA" id="ARBA00022692"/>
    </source>
</evidence>
<dbReference type="PANTHER" id="PTHR10846">
    <property type="entry name" value="SODIUM/POTASSIUM/CALCIUM EXCHANGER"/>
    <property type="match status" value="1"/>
</dbReference>
<feature type="transmembrane region" description="Helical" evidence="5">
    <location>
        <begin position="131"/>
        <end position="154"/>
    </location>
</feature>
<feature type="transmembrane region" description="Helical" evidence="5">
    <location>
        <begin position="331"/>
        <end position="349"/>
    </location>
</feature>
<dbReference type="GO" id="GO:0006874">
    <property type="term" value="P:intracellular calcium ion homeostasis"/>
    <property type="evidence" value="ECO:0007669"/>
    <property type="project" value="TreeGrafter"/>
</dbReference>
<feature type="transmembrane region" description="Helical" evidence="5">
    <location>
        <begin position="189"/>
        <end position="207"/>
    </location>
</feature>
<evidence type="ECO:0000313" key="7">
    <source>
        <dbReference type="EMBL" id="SFR39620.1"/>
    </source>
</evidence>
<feature type="transmembrane region" description="Helical" evidence="5">
    <location>
        <begin position="266"/>
        <end position="290"/>
    </location>
</feature>
<evidence type="ECO:0000313" key="8">
    <source>
        <dbReference type="Proteomes" id="UP000198932"/>
    </source>
</evidence>
<dbReference type="NCBIfam" id="TIGR00367">
    <property type="entry name" value="calcium/sodium antiporter"/>
    <property type="match status" value="1"/>
</dbReference>
<dbReference type="PANTHER" id="PTHR10846:SF8">
    <property type="entry name" value="INNER MEMBRANE PROTEIN YRBG"/>
    <property type="match status" value="1"/>
</dbReference>
<feature type="transmembrane region" description="Helical" evidence="5">
    <location>
        <begin position="228"/>
        <end position="251"/>
    </location>
</feature>
<keyword evidence="2 5" id="KW-0812">Transmembrane</keyword>
<feature type="transmembrane region" description="Helical" evidence="5">
    <location>
        <begin position="92"/>
        <end position="111"/>
    </location>
</feature>
<accession>A0A1I6GBW2</accession>
<keyword evidence="4 5" id="KW-0472">Membrane</keyword>
<feature type="domain" description="Sodium/calcium exchanger membrane region" evidence="6">
    <location>
        <begin position="233"/>
        <end position="372"/>
    </location>
</feature>
<protein>
    <submittedName>
        <fullName evidence="7">Cation:H+ antiporter</fullName>
    </submittedName>
</protein>
<name>A0A1I6GBW2_HALSD</name>
<evidence type="ECO:0000256" key="1">
    <source>
        <dbReference type="ARBA" id="ARBA00004141"/>
    </source>
</evidence>
<dbReference type="STRING" id="35743.SAMN04487937_1842"/>
<dbReference type="AlphaFoldDB" id="A0A1I6GBW2"/>
<keyword evidence="8" id="KW-1185">Reference proteome</keyword>
<evidence type="ECO:0000256" key="3">
    <source>
        <dbReference type="ARBA" id="ARBA00022989"/>
    </source>
</evidence>
<keyword evidence="3 5" id="KW-1133">Transmembrane helix</keyword>